<gene>
    <name evidence="2" type="ORF">RRG08_017033</name>
</gene>
<feature type="compositionally biased region" description="Basic and acidic residues" evidence="1">
    <location>
        <begin position="135"/>
        <end position="155"/>
    </location>
</feature>
<dbReference type="GO" id="GO:0051131">
    <property type="term" value="P:chaperone-mediated protein complex assembly"/>
    <property type="evidence" value="ECO:0007669"/>
    <property type="project" value="InterPro"/>
</dbReference>
<dbReference type="GO" id="GO:0005524">
    <property type="term" value="F:ATP binding"/>
    <property type="evidence" value="ECO:0007669"/>
    <property type="project" value="InterPro"/>
</dbReference>
<dbReference type="Pfam" id="PF00118">
    <property type="entry name" value="Cpn60_TCP1"/>
    <property type="match status" value="1"/>
</dbReference>
<dbReference type="Gene3D" id="3.50.7.10">
    <property type="entry name" value="GroEL"/>
    <property type="match status" value="1"/>
</dbReference>
<dbReference type="PANTHER" id="PTHR46883">
    <property type="entry name" value="BARDET-BIEDL SYNDROME 12 PROTEIN"/>
    <property type="match status" value="1"/>
</dbReference>
<comment type="caution">
    <text evidence="2">The sequence shown here is derived from an EMBL/GenBank/DDBJ whole genome shotgun (WGS) entry which is preliminary data.</text>
</comment>
<evidence type="ECO:0000256" key="1">
    <source>
        <dbReference type="SAM" id="MobiDB-lite"/>
    </source>
</evidence>
<dbReference type="Proteomes" id="UP001283361">
    <property type="component" value="Unassembled WGS sequence"/>
</dbReference>
<proteinExistence type="predicted"/>
<dbReference type="Gene3D" id="1.10.560.10">
    <property type="entry name" value="GroEL-like equatorial domain"/>
    <property type="match status" value="1"/>
</dbReference>
<evidence type="ECO:0000313" key="2">
    <source>
        <dbReference type="EMBL" id="KAK3726726.1"/>
    </source>
</evidence>
<dbReference type="GO" id="GO:0045494">
    <property type="term" value="P:photoreceptor cell maintenance"/>
    <property type="evidence" value="ECO:0007669"/>
    <property type="project" value="TreeGrafter"/>
</dbReference>
<reference evidence="2" key="1">
    <citation type="journal article" date="2023" name="G3 (Bethesda)">
        <title>A reference genome for the long-term kleptoplast-retaining sea slug Elysia crispata morphotype clarki.</title>
        <authorList>
            <person name="Eastman K.E."/>
            <person name="Pendleton A.L."/>
            <person name="Shaikh M.A."/>
            <person name="Suttiyut T."/>
            <person name="Ogas R."/>
            <person name="Tomko P."/>
            <person name="Gavelis G."/>
            <person name="Widhalm J.R."/>
            <person name="Wisecaver J.H."/>
        </authorList>
    </citation>
    <scope>NUCLEOTIDE SEQUENCE</scope>
    <source>
        <strain evidence="2">ECLA1</strain>
    </source>
</reference>
<feature type="region of interest" description="Disordered" evidence="1">
    <location>
        <begin position="134"/>
        <end position="155"/>
    </location>
</feature>
<evidence type="ECO:0000313" key="3">
    <source>
        <dbReference type="Proteomes" id="UP001283361"/>
    </source>
</evidence>
<dbReference type="InterPro" id="IPR027410">
    <property type="entry name" value="TCP-1-like_intermed_sf"/>
</dbReference>
<dbReference type="SUPFAM" id="SSF48592">
    <property type="entry name" value="GroEL equatorial domain-like"/>
    <property type="match status" value="1"/>
</dbReference>
<dbReference type="InterPro" id="IPR002423">
    <property type="entry name" value="Cpn60/GroEL/TCP-1"/>
</dbReference>
<dbReference type="PANTHER" id="PTHR46883:SF1">
    <property type="entry name" value="BARDET-BIEDL SYNDROME 12 PROTEIN"/>
    <property type="match status" value="1"/>
</dbReference>
<dbReference type="Gene3D" id="3.30.260.10">
    <property type="entry name" value="TCP-1-like chaperonin intermediate domain"/>
    <property type="match status" value="1"/>
</dbReference>
<keyword evidence="3" id="KW-1185">Reference proteome</keyword>
<protein>
    <recommendedName>
        <fullName evidence="4">Bardet-Biedl syndrome 12 protein</fullName>
    </recommendedName>
</protein>
<organism evidence="2 3">
    <name type="scientific">Elysia crispata</name>
    <name type="common">lettuce slug</name>
    <dbReference type="NCBI Taxonomy" id="231223"/>
    <lineage>
        <taxon>Eukaryota</taxon>
        <taxon>Metazoa</taxon>
        <taxon>Spiralia</taxon>
        <taxon>Lophotrochozoa</taxon>
        <taxon>Mollusca</taxon>
        <taxon>Gastropoda</taxon>
        <taxon>Heterobranchia</taxon>
        <taxon>Euthyneura</taxon>
        <taxon>Panpulmonata</taxon>
        <taxon>Sacoglossa</taxon>
        <taxon>Placobranchoidea</taxon>
        <taxon>Plakobranchidae</taxon>
        <taxon>Elysia</taxon>
    </lineage>
</organism>
<name>A0AAE0XZD9_9GAST</name>
<dbReference type="EMBL" id="JAWDGP010007289">
    <property type="protein sequence ID" value="KAK3726726.1"/>
    <property type="molecule type" value="Genomic_DNA"/>
</dbReference>
<dbReference type="InterPro" id="IPR027409">
    <property type="entry name" value="GroEL-like_apical_dom_sf"/>
</dbReference>
<dbReference type="InterPro" id="IPR042984">
    <property type="entry name" value="BBS12"/>
</dbReference>
<evidence type="ECO:0008006" key="4">
    <source>
        <dbReference type="Google" id="ProtNLM"/>
    </source>
</evidence>
<accession>A0AAE0XZD9</accession>
<dbReference type="AlphaFoldDB" id="A0AAE0XZD9"/>
<dbReference type="InterPro" id="IPR027413">
    <property type="entry name" value="GROEL-like_equatorial_sf"/>
</dbReference>
<sequence>MSFVDVFSSSENVTDALYSMICPMLASRDCIKCVSENNESLFTTDVLCLLSHIDIEHPVGEVILQALEAHKRKYKTGSKTLLFMITRIMKVVIQLHGLGIPVKKSMNIITTCVSQLIEDLKNISIPVSMLQNKQTSKELPSKSTESHHKSHTEINNHSPILKEIEDNDLIDQKKLHEKVSQCGSDTFCHPLERERTELKSTSDCCNGGHTSDFSEADPLVLKMTCVQQSELEDDISWYFIKSSDESRVESRHTPNQDFQNNILSVCEGTFPVSQQTPDKISSNLKSPCQNSIESPCAFASNLCSGKEDIIKDSGGINQLSFPHSSKSVIITKNKNEHDSDFEDCFDDDENRKHSSVKVESLPPLSFHHSEEASQDWLLFHNVKKHFPSATDFDCDRVLAFSNPENLVKKNQNDAPNKNDDEFAACFDGIDFTEDEHNFETAKNPHHEIKGKTLHFTNYSDSSFYRSIKSPQDNVKTESCSGFVNAPNEETYDSSSIKKLNDMLDSVTKRRSLTSNSIERNMRNSTRTQNDNERAYKDRVDQLCTANNHNAHTTSFSMNSHTIIEKSEVIKQTEAEHHHDLLKNILENKQNDWKVGRSHQITISSRYFSDTEANQRPAFEVDGNAKISLSLSQCVPKNSHVCEHLAKEEEEIVNSSLSNCCSSDVNNESGSIDTTWSQLLCQNQSLALPQDTSLFVNTEFSKTVEQILWHQMKDKPFAEFNLKLVNCVYASDLNPTLNLKDDKCVTVLPGIIVPCDVDTLQKLSPFNDMKFRKAVLVKGDLTPFHHHKGYKSTLANKVIVSTAADRGTTAEWAWTSFVLSTVRELNIDIILVKGIVKDTLLDVLERAGVLVFSNTPYHTLNALAYVNSIDMVTYITDACEDHVCDLELQPLSESWMDHLHDEKAAVKHFLKIVNSSSVQTVVLNYSNPVSACIAEEKLWKCLNRLSNAIKDKKVLPGAGRTEAWCAHELKRKAMLFLEDNKGIQHAVLEELSQVFTDFSSLVQEIRYSQQEQDHSKDGLTSSVQAKKEAATAVKKSLASKQILQQEFPQDGLKFASGNGFDWENEIEYTGGPPQQNRYFSSHSNSMHLCDTPSRGSAHSNLDENGIYDKETINCYDNYTSKVASWEAAIDVVSLLSRLESLIITGIDMTSADREFAVI</sequence>